<dbReference type="Gene3D" id="2.30.42.10">
    <property type="match status" value="1"/>
</dbReference>
<protein>
    <submittedName>
        <fullName evidence="2">Stage iv sporulation protein b</fullName>
    </submittedName>
</protein>
<sequence length="436" mass="47375">MNRSRSVIGIIISILFLIICFSSQGRIILSLPDTQKMVVGEKNTIDINLPETQFEMKILGASQSVLAAPQNSPVSIIRNDSGYEISALKPGKVDLQLKLLGYIPVKSISIETMATRRVVPGGHSIGVLLQSKGIMVVGFAPLVNDSGEKIYPARDNGVLIGDLILEVNGQRVKSETDLAQIVDASKSKAMEIKIKRKEKYLTFPVTPQLCPETQRYRIGLYVRDGVVGVGTLTFWDPDSNKYAALGHIILDADTRQGIDVLKGKIVSASIQTIKAGKPGKPGEKIGVFDSSGKIEGSIDKNGSFGIYGETAVDIDNELCNYTMEVGYAHQVKEGKAEIYTVVNGTDIEKFAIQIEKVYPERRNGKGMVIKVTDPRLLSLTGGIIQGMSGSPIIQDSRIIGAVTHVFLNDPQHGYGIFMDQILSEIPEQSKVQSDVS</sequence>
<feature type="domain" description="Peptidase S55" evidence="1">
    <location>
        <begin position="199"/>
        <end position="436"/>
    </location>
</feature>
<gene>
    <name evidence="2" type="ORF">ASZ90_017492</name>
</gene>
<dbReference type="InterPro" id="IPR014219">
    <property type="entry name" value="SpoIVB"/>
</dbReference>
<proteinExistence type="predicted"/>
<evidence type="ECO:0000313" key="2">
    <source>
        <dbReference type="EMBL" id="KUG05003.1"/>
    </source>
</evidence>
<comment type="caution">
    <text evidence="2">The sequence shown here is derived from an EMBL/GenBank/DDBJ whole genome shotgun (WGS) entry which is preliminary data.</text>
</comment>
<organism evidence="2">
    <name type="scientific">hydrocarbon metagenome</name>
    <dbReference type="NCBI Taxonomy" id="938273"/>
    <lineage>
        <taxon>unclassified sequences</taxon>
        <taxon>metagenomes</taxon>
        <taxon>ecological metagenomes</taxon>
    </lineage>
</organism>
<accession>A0A0W8E8P8</accession>
<dbReference type="PROSITE" id="PS51494">
    <property type="entry name" value="SPOIVB"/>
    <property type="match status" value="1"/>
</dbReference>
<dbReference type="EMBL" id="LNQE01001831">
    <property type="protein sequence ID" value="KUG05003.1"/>
    <property type="molecule type" value="Genomic_DNA"/>
</dbReference>
<dbReference type="InterPro" id="IPR008763">
    <property type="entry name" value="Peptidase_S55"/>
</dbReference>
<dbReference type="AlphaFoldDB" id="A0A0W8E8P8"/>
<dbReference type="Pfam" id="PF05580">
    <property type="entry name" value="Peptidase_S55"/>
    <property type="match status" value="1"/>
</dbReference>
<name>A0A0W8E8P8_9ZZZZ</name>
<evidence type="ECO:0000259" key="1">
    <source>
        <dbReference type="PROSITE" id="PS51494"/>
    </source>
</evidence>
<dbReference type="InterPro" id="IPR036034">
    <property type="entry name" value="PDZ_sf"/>
</dbReference>
<reference evidence="2" key="1">
    <citation type="journal article" date="2015" name="Proc. Natl. Acad. Sci. U.S.A.">
        <title>Networks of energetic and metabolic interactions define dynamics in microbial communities.</title>
        <authorList>
            <person name="Embree M."/>
            <person name="Liu J.K."/>
            <person name="Al-Bassam M.M."/>
            <person name="Zengler K."/>
        </authorList>
    </citation>
    <scope>NUCLEOTIDE SEQUENCE</scope>
</reference>
<dbReference type="Pfam" id="PF17820">
    <property type="entry name" value="PDZ_6"/>
    <property type="match status" value="1"/>
</dbReference>
<dbReference type="NCBIfam" id="TIGR02860">
    <property type="entry name" value="spore_IV_B"/>
    <property type="match status" value="1"/>
</dbReference>
<dbReference type="SUPFAM" id="SSF50156">
    <property type="entry name" value="PDZ domain-like"/>
    <property type="match status" value="1"/>
</dbReference>
<dbReference type="InterPro" id="IPR041489">
    <property type="entry name" value="PDZ_6"/>
</dbReference>